<feature type="compositionally biased region" description="Pro residues" evidence="1">
    <location>
        <begin position="36"/>
        <end position="47"/>
    </location>
</feature>
<name>A0A6G1CWW2_9ORYZ</name>
<feature type="compositionally biased region" description="Low complexity" evidence="1">
    <location>
        <begin position="1"/>
        <end position="13"/>
    </location>
</feature>
<dbReference type="AlphaFoldDB" id="A0A6G1CWW2"/>
<evidence type="ECO:0000256" key="1">
    <source>
        <dbReference type="SAM" id="MobiDB-lite"/>
    </source>
</evidence>
<protein>
    <submittedName>
        <fullName evidence="2">Uncharacterized protein</fullName>
    </submittedName>
</protein>
<keyword evidence="3" id="KW-1185">Reference proteome</keyword>
<evidence type="ECO:0000313" key="3">
    <source>
        <dbReference type="Proteomes" id="UP000479710"/>
    </source>
</evidence>
<feature type="region of interest" description="Disordered" evidence="1">
    <location>
        <begin position="1"/>
        <end position="52"/>
    </location>
</feature>
<feature type="compositionally biased region" description="Pro residues" evidence="1">
    <location>
        <begin position="14"/>
        <end position="28"/>
    </location>
</feature>
<evidence type="ECO:0000313" key="2">
    <source>
        <dbReference type="EMBL" id="KAF0904414.1"/>
    </source>
</evidence>
<accession>A0A6G1CWW2</accession>
<comment type="caution">
    <text evidence="2">The sequence shown here is derived from an EMBL/GenBank/DDBJ whole genome shotgun (WGS) entry which is preliminary data.</text>
</comment>
<reference evidence="2 3" key="1">
    <citation type="submission" date="2019-11" db="EMBL/GenBank/DDBJ databases">
        <title>Whole genome sequence of Oryza granulata.</title>
        <authorList>
            <person name="Li W."/>
        </authorList>
    </citation>
    <scope>NUCLEOTIDE SEQUENCE [LARGE SCALE GENOMIC DNA]</scope>
    <source>
        <strain evidence="3">cv. Menghai</strain>
        <tissue evidence="2">Leaf</tissue>
    </source>
</reference>
<organism evidence="2 3">
    <name type="scientific">Oryza meyeriana var. granulata</name>
    <dbReference type="NCBI Taxonomy" id="110450"/>
    <lineage>
        <taxon>Eukaryota</taxon>
        <taxon>Viridiplantae</taxon>
        <taxon>Streptophyta</taxon>
        <taxon>Embryophyta</taxon>
        <taxon>Tracheophyta</taxon>
        <taxon>Spermatophyta</taxon>
        <taxon>Magnoliopsida</taxon>
        <taxon>Liliopsida</taxon>
        <taxon>Poales</taxon>
        <taxon>Poaceae</taxon>
        <taxon>BOP clade</taxon>
        <taxon>Oryzoideae</taxon>
        <taxon>Oryzeae</taxon>
        <taxon>Oryzinae</taxon>
        <taxon>Oryza</taxon>
        <taxon>Oryza meyeriana</taxon>
    </lineage>
</organism>
<proteinExistence type="predicted"/>
<sequence length="189" mass="20520">MQPRLLPSAAVARPAPPAPLRPPPPCPTPCDAGSSPTPPARQQPPALPRRRLPCAGAAHPVLALLRRRRTPCIRPAPCARLLPASSPAPAPVLAAASADVHGFFPLYVEELPASLPPAQKDAVALPEELDDLLLNFWDATSEQQQKRQPTKIRCSAEDIPLTFQSIYLSITRLQVHNKVRKLYQSLLQT</sequence>
<dbReference type="EMBL" id="SPHZ02000008">
    <property type="protein sequence ID" value="KAF0904414.1"/>
    <property type="molecule type" value="Genomic_DNA"/>
</dbReference>
<dbReference type="Proteomes" id="UP000479710">
    <property type="component" value="Unassembled WGS sequence"/>
</dbReference>
<gene>
    <name evidence="2" type="ORF">E2562_034492</name>
</gene>